<evidence type="ECO:0000256" key="1">
    <source>
        <dbReference type="SAM" id="MobiDB-lite"/>
    </source>
</evidence>
<protein>
    <submittedName>
        <fullName evidence="4">DUF4190 domain-containing protein</fullName>
    </submittedName>
</protein>
<accession>A0ABT4MZ55</accession>
<evidence type="ECO:0000256" key="2">
    <source>
        <dbReference type="SAM" id="Phobius"/>
    </source>
</evidence>
<dbReference type="Pfam" id="PF13828">
    <property type="entry name" value="DUF4190"/>
    <property type="match status" value="1"/>
</dbReference>
<gene>
    <name evidence="4" type="ORF">O4213_20065</name>
</gene>
<keyword evidence="2" id="KW-0472">Membrane</keyword>
<proteinExistence type="predicted"/>
<keyword evidence="5" id="KW-1185">Reference proteome</keyword>
<comment type="caution">
    <text evidence="4">The sequence shown here is derived from an EMBL/GenBank/DDBJ whole genome shotgun (WGS) entry which is preliminary data.</text>
</comment>
<keyword evidence="2" id="KW-0812">Transmembrane</keyword>
<sequence>MNSAQGPGQPGKGPRSPESGPMSGLTLSAMVASIIFGPLGIVLGHMALRQIKKNGEEGRGVALAATVIGYIMTAAGILSIVIALTFWNSLDDYDGPANGSTPASESFVGGPR</sequence>
<reference evidence="4" key="1">
    <citation type="submission" date="2022-12" db="EMBL/GenBank/DDBJ databases">
        <authorList>
            <person name="Krivoruchko A.V."/>
            <person name="Elkin A."/>
        </authorList>
    </citation>
    <scope>NUCLEOTIDE SEQUENCE</scope>
    <source>
        <strain evidence="4">IEGM 1388</strain>
    </source>
</reference>
<dbReference type="RefSeq" id="WP_301573073.1">
    <property type="nucleotide sequence ID" value="NZ_JAPWIE010000006.1"/>
</dbReference>
<feature type="transmembrane region" description="Helical" evidence="2">
    <location>
        <begin position="25"/>
        <end position="48"/>
    </location>
</feature>
<organism evidence="4 5">
    <name type="scientific">Gordonia rubripertincta</name>
    <name type="common">Rhodococcus corallinus</name>
    <dbReference type="NCBI Taxonomy" id="36822"/>
    <lineage>
        <taxon>Bacteria</taxon>
        <taxon>Bacillati</taxon>
        <taxon>Actinomycetota</taxon>
        <taxon>Actinomycetes</taxon>
        <taxon>Mycobacteriales</taxon>
        <taxon>Gordoniaceae</taxon>
        <taxon>Gordonia</taxon>
    </lineage>
</organism>
<name>A0ABT4MZ55_GORRU</name>
<evidence type="ECO:0000313" key="4">
    <source>
        <dbReference type="EMBL" id="MCZ4552300.1"/>
    </source>
</evidence>
<dbReference type="InterPro" id="IPR025241">
    <property type="entry name" value="DUF4190"/>
</dbReference>
<feature type="transmembrane region" description="Helical" evidence="2">
    <location>
        <begin position="60"/>
        <end position="87"/>
    </location>
</feature>
<dbReference type="Proteomes" id="UP001067235">
    <property type="component" value="Unassembled WGS sequence"/>
</dbReference>
<feature type="region of interest" description="Disordered" evidence="1">
    <location>
        <begin position="1"/>
        <end position="24"/>
    </location>
</feature>
<evidence type="ECO:0000259" key="3">
    <source>
        <dbReference type="Pfam" id="PF13828"/>
    </source>
</evidence>
<feature type="domain" description="DUF4190" evidence="3">
    <location>
        <begin position="30"/>
        <end position="78"/>
    </location>
</feature>
<dbReference type="EMBL" id="JAPWIE010000006">
    <property type="protein sequence ID" value="MCZ4552300.1"/>
    <property type="molecule type" value="Genomic_DNA"/>
</dbReference>
<evidence type="ECO:0000313" key="5">
    <source>
        <dbReference type="Proteomes" id="UP001067235"/>
    </source>
</evidence>
<keyword evidence="2" id="KW-1133">Transmembrane helix</keyword>